<name>A0A382K1Z8_9ZZZZ</name>
<keyword evidence="6" id="KW-1133">Transmembrane helix</keyword>
<dbReference type="AlphaFoldDB" id="A0A382K1Z8"/>
<dbReference type="EMBL" id="UINC01076999">
    <property type="protein sequence ID" value="SVC16701.1"/>
    <property type="molecule type" value="Genomic_DNA"/>
</dbReference>
<accession>A0A382K1Z8</accession>
<dbReference type="SUPFAM" id="SSF81464">
    <property type="entry name" value="Cytochrome c oxidase subunit II-like, transmembrane region"/>
    <property type="match status" value="1"/>
</dbReference>
<dbReference type="GO" id="GO:0005507">
    <property type="term" value="F:copper ion binding"/>
    <property type="evidence" value="ECO:0007669"/>
    <property type="project" value="InterPro"/>
</dbReference>
<evidence type="ECO:0000256" key="4">
    <source>
        <dbReference type="ARBA" id="ARBA00022982"/>
    </source>
</evidence>
<feature type="transmembrane region" description="Helical" evidence="6">
    <location>
        <begin position="62"/>
        <end position="86"/>
    </location>
</feature>
<evidence type="ECO:0000313" key="8">
    <source>
        <dbReference type="EMBL" id="SVC16701.1"/>
    </source>
</evidence>
<gene>
    <name evidence="8" type="ORF">METZ01_LOCUS269555</name>
</gene>
<keyword evidence="4" id="KW-0249">Electron transport</keyword>
<feature type="non-terminal residue" evidence="8">
    <location>
        <position position="134"/>
    </location>
</feature>
<dbReference type="Gene3D" id="1.10.287.90">
    <property type="match status" value="1"/>
</dbReference>
<evidence type="ECO:0000256" key="1">
    <source>
        <dbReference type="ARBA" id="ARBA00004370"/>
    </source>
</evidence>
<evidence type="ECO:0000256" key="2">
    <source>
        <dbReference type="ARBA" id="ARBA00022448"/>
    </source>
</evidence>
<organism evidence="8">
    <name type="scientific">marine metagenome</name>
    <dbReference type="NCBI Taxonomy" id="408172"/>
    <lineage>
        <taxon>unclassified sequences</taxon>
        <taxon>metagenomes</taxon>
        <taxon>ecological metagenomes</taxon>
    </lineage>
</organism>
<sequence length="134" mass="15607">MIDQASTYAADIDNVIIWVAILAGFWGVAAEIAFFWLIWKYRAKPGVKPHYLEGHEKHVKNWVTWPHGIILAFDVVIIWLAIGVWYNVKQQLPDPDRTIRIIGQQWAWTFQHPGQDNQLDTDDDIFTVDELHVE</sequence>
<protein>
    <recommendedName>
        <fullName evidence="7">Cytochrome oxidase subunit II copper A binding domain-containing protein</fullName>
    </recommendedName>
</protein>
<feature type="transmembrane region" description="Helical" evidence="6">
    <location>
        <begin position="15"/>
        <end position="41"/>
    </location>
</feature>
<reference evidence="8" key="1">
    <citation type="submission" date="2018-05" db="EMBL/GenBank/DDBJ databases">
        <authorList>
            <person name="Lanie J.A."/>
            <person name="Ng W.-L."/>
            <person name="Kazmierczak K.M."/>
            <person name="Andrzejewski T.M."/>
            <person name="Davidsen T.M."/>
            <person name="Wayne K.J."/>
            <person name="Tettelin H."/>
            <person name="Glass J.I."/>
            <person name="Rusch D."/>
            <person name="Podicherti R."/>
            <person name="Tsui H.-C.T."/>
            <person name="Winkler M.E."/>
        </authorList>
    </citation>
    <scope>NUCLEOTIDE SEQUENCE</scope>
</reference>
<proteinExistence type="predicted"/>
<comment type="subcellular location">
    <subcellularLocation>
        <location evidence="1">Membrane</location>
    </subcellularLocation>
</comment>
<evidence type="ECO:0000256" key="3">
    <source>
        <dbReference type="ARBA" id="ARBA00022692"/>
    </source>
</evidence>
<evidence type="ECO:0000256" key="5">
    <source>
        <dbReference type="ARBA" id="ARBA00023136"/>
    </source>
</evidence>
<evidence type="ECO:0000259" key="7">
    <source>
        <dbReference type="PROSITE" id="PS50857"/>
    </source>
</evidence>
<dbReference type="InterPro" id="IPR036257">
    <property type="entry name" value="Cyt_c_oxidase_su2_TM_sf"/>
</dbReference>
<dbReference type="SUPFAM" id="SSF49503">
    <property type="entry name" value="Cupredoxins"/>
    <property type="match status" value="1"/>
</dbReference>
<dbReference type="GO" id="GO:0016020">
    <property type="term" value="C:membrane"/>
    <property type="evidence" value="ECO:0007669"/>
    <property type="project" value="UniProtKB-SubCell"/>
</dbReference>
<feature type="domain" description="Cytochrome oxidase subunit II copper A binding" evidence="7">
    <location>
        <begin position="94"/>
        <end position="134"/>
    </location>
</feature>
<evidence type="ECO:0000256" key="6">
    <source>
        <dbReference type="SAM" id="Phobius"/>
    </source>
</evidence>
<dbReference type="InterPro" id="IPR002429">
    <property type="entry name" value="CcO_II-like_C"/>
</dbReference>
<dbReference type="Gene3D" id="2.60.40.420">
    <property type="entry name" value="Cupredoxins - blue copper proteins"/>
    <property type="match status" value="1"/>
</dbReference>
<dbReference type="GO" id="GO:0004129">
    <property type="term" value="F:cytochrome-c oxidase activity"/>
    <property type="evidence" value="ECO:0007669"/>
    <property type="project" value="InterPro"/>
</dbReference>
<keyword evidence="3 6" id="KW-0812">Transmembrane</keyword>
<dbReference type="InterPro" id="IPR008972">
    <property type="entry name" value="Cupredoxin"/>
</dbReference>
<keyword evidence="5 6" id="KW-0472">Membrane</keyword>
<dbReference type="PROSITE" id="PS50857">
    <property type="entry name" value="COX2_CUA"/>
    <property type="match status" value="1"/>
</dbReference>
<keyword evidence="2" id="KW-0813">Transport</keyword>